<keyword evidence="14" id="KW-0498">Mitosis</keyword>
<evidence type="ECO:0000256" key="14">
    <source>
        <dbReference type="ARBA" id="ARBA00022776"/>
    </source>
</evidence>
<dbReference type="Ensembl" id="ENSZALT00000016283.1">
    <property type="protein sequence ID" value="ENSZALP00000011799.1"/>
    <property type="gene ID" value="ENSZALG00000009936.1"/>
</dbReference>
<feature type="domain" description="C2H2-type" evidence="28">
    <location>
        <begin position="158"/>
        <end position="187"/>
    </location>
</feature>
<keyword evidence="21" id="KW-0131">Cell cycle</keyword>
<evidence type="ECO:0000256" key="21">
    <source>
        <dbReference type="ARBA" id="ARBA00023306"/>
    </source>
</evidence>
<dbReference type="PANTHER" id="PTHR24388:SF54">
    <property type="entry name" value="PROTEIN ESCARGOT"/>
    <property type="match status" value="1"/>
</dbReference>
<dbReference type="FunFam" id="3.30.160.60:FF:000038">
    <property type="entry name" value="Zinc finger protein 624"/>
    <property type="match status" value="1"/>
</dbReference>
<evidence type="ECO:0000256" key="9">
    <source>
        <dbReference type="ARBA" id="ARBA00022618"/>
    </source>
</evidence>
<reference evidence="29" key="2">
    <citation type="submission" date="2025-09" db="UniProtKB">
        <authorList>
            <consortium name="Ensembl"/>
        </authorList>
    </citation>
    <scope>IDENTIFICATION</scope>
</reference>
<evidence type="ECO:0000256" key="27">
    <source>
        <dbReference type="SAM" id="MobiDB-lite"/>
    </source>
</evidence>
<evidence type="ECO:0000256" key="23">
    <source>
        <dbReference type="ARBA" id="ARBA00075006"/>
    </source>
</evidence>
<evidence type="ECO:0000256" key="18">
    <source>
        <dbReference type="ARBA" id="ARBA00023125"/>
    </source>
</evidence>
<dbReference type="FunFam" id="3.30.160.60:FF:002233">
    <property type="entry name" value="transcription factor E4F1 isoform X1"/>
    <property type="match status" value="1"/>
</dbReference>
<evidence type="ECO:0000256" key="19">
    <source>
        <dbReference type="ARBA" id="ARBA00023163"/>
    </source>
</evidence>
<dbReference type="FunFam" id="3.30.160.60:FF:000086">
    <property type="entry name" value="transcription factor E4F1 isoform X1"/>
    <property type="match status" value="1"/>
</dbReference>
<dbReference type="FunFam" id="3.30.160.60:FF:001557">
    <property type="entry name" value="Transcription factor E4F1"/>
    <property type="match status" value="1"/>
</dbReference>
<dbReference type="EC" id="2.3.2.27" evidence="5"/>
<dbReference type="GO" id="GO:0061630">
    <property type="term" value="F:ubiquitin protein ligase activity"/>
    <property type="evidence" value="ECO:0007669"/>
    <property type="project" value="UniProtKB-EC"/>
</dbReference>
<keyword evidence="8" id="KW-0341">Growth regulation</keyword>
<evidence type="ECO:0000256" key="7">
    <source>
        <dbReference type="ARBA" id="ARBA00022491"/>
    </source>
</evidence>
<dbReference type="Pfam" id="PF00096">
    <property type="entry name" value="zf-C2H2"/>
    <property type="match status" value="5"/>
</dbReference>
<dbReference type="GO" id="GO:0051301">
    <property type="term" value="P:cell division"/>
    <property type="evidence" value="ECO:0007669"/>
    <property type="project" value="UniProtKB-KW"/>
</dbReference>
<comment type="subcellular location">
    <subcellularLocation>
        <location evidence="2">Cytoplasm</location>
    </subcellularLocation>
    <subcellularLocation>
        <location evidence="3">Nucleus</location>
        <location evidence="3">Nucleoplasm</location>
    </subcellularLocation>
</comment>
<dbReference type="GO" id="GO:0000978">
    <property type="term" value="F:RNA polymerase II cis-regulatory region sequence-specific DNA binding"/>
    <property type="evidence" value="ECO:0007669"/>
    <property type="project" value="TreeGrafter"/>
</dbReference>
<reference evidence="29" key="1">
    <citation type="submission" date="2025-08" db="UniProtKB">
        <authorList>
            <consortium name="Ensembl"/>
        </authorList>
    </citation>
    <scope>IDENTIFICATION</scope>
</reference>
<name>A0A8D2MTT4_ZONAL</name>
<keyword evidence="9" id="KW-0132">Cell division</keyword>
<feature type="region of interest" description="Disordered" evidence="27">
    <location>
        <begin position="599"/>
        <end position="619"/>
    </location>
</feature>
<comment type="pathway">
    <text evidence="4">Protein modification; protein ubiquitination.</text>
</comment>
<dbReference type="GO" id="GO:0005737">
    <property type="term" value="C:cytoplasm"/>
    <property type="evidence" value="ECO:0007669"/>
    <property type="project" value="UniProtKB-SubCell"/>
</dbReference>
<organism evidence="29 30">
    <name type="scientific">Zonotrichia albicollis</name>
    <name type="common">White-throated sparrow</name>
    <name type="synonym">Fringilla albicollis</name>
    <dbReference type="NCBI Taxonomy" id="44394"/>
    <lineage>
        <taxon>Eukaryota</taxon>
        <taxon>Metazoa</taxon>
        <taxon>Chordata</taxon>
        <taxon>Craniata</taxon>
        <taxon>Vertebrata</taxon>
        <taxon>Euteleostomi</taxon>
        <taxon>Archelosauria</taxon>
        <taxon>Archosauria</taxon>
        <taxon>Dinosauria</taxon>
        <taxon>Saurischia</taxon>
        <taxon>Theropoda</taxon>
        <taxon>Coelurosauria</taxon>
        <taxon>Aves</taxon>
        <taxon>Neognathae</taxon>
        <taxon>Neoaves</taxon>
        <taxon>Telluraves</taxon>
        <taxon>Australaves</taxon>
        <taxon>Passeriformes</taxon>
        <taxon>Passerellidae</taxon>
        <taxon>Zonotrichia</taxon>
    </lineage>
</organism>
<evidence type="ECO:0000256" key="3">
    <source>
        <dbReference type="ARBA" id="ARBA00004642"/>
    </source>
</evidence>
<keyword evidence="10" id="KW-0808">Transferase</keyword>
<evidence type="ECO:0000259" key="28">
    <source>
        <dbReference type="PROSITE" id="PS50157"/>
    </source>
</evidence>
<dbReference type="GO" id="GO:0008270">
    <property type="term" value="F:zinc ion binding"/>
    <property type="evidence" value="ECO:0007669"/>
    <property type="project" value="UniProtKB-KW"/>
</dbReference>
<sequence length="648" mass="70958">MIGMLRSAGLEGREQRAQASRTCLLKGALCQQVVPAVEESITVAHIVVEASSIAEEISDASAIVGSGHIKEVIVAGDHVFENPNGHVDGEVSEEQDVSSELTKVKLQVNKEGRYVCELCQKTFKTVSIPSAVREVLPSQGALFILKAHMITHSNERPYKCKKCGKSFRESGALTRHLKSLTPCTEKIRFNMTKEIVVNKDDLPPGSFLAGPCSSTTDTVSSIASESIEASPVIHFVTDAKGNVLHEVHVQMQGLPVVDAKPLEADVSVELPCEGEVNSENLLRQAMRNSGIVIERVALEEVQKPDVPVAAAPEGLENKGMEVEEQPCVEQCVKLEGTPAEGTNGYKCYVCSHCNEAFNEVAALEAHSKSHTEYKPFKCEECGKEFTKGYLLKKHQEVHVNERRFRCGECGKLYKTIAHVKGHRRVHSDERPYACPKCGKRYKTKNAQQVHFRTHLEDKPYVCQFCSRGFREKGSLVRHIRHHTGEKPFKCYKCGRGFAEHGTLNRHLRTKGGCLLAMKEVEEVMVSEESQSADNLAATVLSEDPHTVLVEFSSVVADTQEYIIEVRRGSQPAHWELSTGFGQGKPCTCSRSCSRLLGEGKTGPALPARPQEPVGSALLGGKALGASPPSQSAVCAGRLSLRTSDHARF</sequence>
<dbReference type="InterPro" id="IPR036236">
    <property type="entry name" value="Znf_C2H2_sf"/>
</dbReference>
<keyword evidence="11" id="KW-0479">Metal-binding</keyword>
<dbReference type="InterPro" id="IPR050527">
    <property type="entry name" value="Snail/Krueppel_Znf"/>
</dbReference>
<comment type="catalytic activity">
    <reaction evidence="1">
        <text>S-ubiquitinyl-[E2 ubiquitin-conjugating enzyme]-L-cysteine + [acceptor protein]-L-lysine = [E2 ubiquitin-conjugating enzyme]-L-cysteine + N(6)-ubiquitinyl-[acceptor protein]-L-lysine.</text>
        <dbReference type="EC" id="2.3.2.27"/>
    </reaction>
</comment>
<feature type="domain" description="C2H2-type" evidence="28">
    <location>
        <begin position="348"/>
        <end position="375"/>
    </location>
</feature>
<keyword evidence="16" id="KW-0862">Zinc</keyword>
<accession>A0A8D2MTT4</accession>
<feature type="domain" description="C2H2-type" evidence="28">
    <location>
        <begin position="432"/>
        <end position="459"/>
    </location>
</feature>
<feature type="domain" description="C2H2-type" evidence="28">
    <location>
        <begin position="488"/>
        <end position="512"/>
    </location>
</feature>
<dbReference type="PANTHER" id="PTHR24388">
    <property type="entry name" value="ZINC FINGER PROTEIN"/>
    <property type="match status" value="1"/>
</dbReference>
<evidence type="ECO:0000256" key="12">
    <source>
        <dbReference type="ARBA" id="ARBA00022737"/>
    </source>
</evidence>
<dbReference type="AlphaFoldDB" id="A0A8D2MTT4"/>
<evidence type="ECO:0000256" key="11">
    <source>
        <dbReference type="ARBA" id="ARBA00022723"/>
    </source>
</evidence>
<evidence type="ECO:0000256" key="25">
    <source>
        <dbReference type="ARBA" id="ARBA00083844"/>
    </source>
</evidence>
<keyword evidence="7" id="KW-0678">Repressor</keyword>
<keyword evidence="18" id="KW-0238">DNA-binding</keyword>
<dbReference type="SUPFAM" id="SSF57667">
    <property type="entry name" value="beta-beta-alpha zinc fingers"/>
    <property type="match status" value="4"/>
</dbReference>
<proteinExistence type="predicted"/>
<protein>
    <recommendedName>
        <fullName evidence="22">Transcription factor E4F1</fullName>
        <ecNumber evidence="5">2.3.2.27</ecNumber>
    </recommendedName>
    <alternativeName>
        <fullName evidence="23">Putative E3 ubiquitin-protein ligase E4F1</fullName>
    </alternativeName>
    <alternativeName>
        <fullName evidence="25">RING-type E3 ubiquitin transferase E4F1</fullName>
    </alternativeName>
    <alternativeName>
        <fullName evidence="24">Transcription factor E4F</fullName>
    </alternativeName>
</protein>
<keyword evidence="19" id="KW-0804">Transcription</keyword>
<evidence type="ECO:0000256" key="13">
    <source>
        <dbReference type="ARBA" id="ARBA00022771"/>
    </source>
</evidence>
<keyword evidence="6" id="KW-0963">Cytoplasm</keyword>
<keyword evidence="20" id="KW-0539">Nucleus</keyword>
<evidence type="ECO:0000256" key="16">
    <source>
        <dbReference type="ARBA" id="ARBA00022833"/>
    </source>
</evidence>
<evidence type="ECO:0000256" key="6">
    <source>
        <dbReference type="ARBA" id="ARBA00022490"/>
    </source>
</evidence>
<evidence type="ECO:0000256" key="17">
    <source>
        <dbReference type="ARBA" id="ARBA00023015"/>
    </source>
</evidence>
<evidence type="ECO:0000256" key="15">
    <source>
        <dbReference type="ARBA" id="ARBA00022786"/>
    </source>
</evidence>
<dbReference type="FunFam" id="3.30.160.60:FF:000702">
    <property type="entry name" value="Transcription factor E4F1 isoform 1"/>
    <property type="match status" value="1"/>
</dbReference>
<dbReference type="PROSITE" id="PS50157">
    <property type="entry name" value="ZINC_FINGER_C2H2_2"/>
    <property type="match status" value="7"/>
</dbReference>
<evidence type="ECO:0000256" key="26">
    <source>
        <dbReference type="PROSITE-ProRule" id="PRU00042"/>
    </source>
</evidence>
<dbReference type="GO" id="GO:0005654">
    <property type="term" value="C:nucleoplasm"/>
    <property type="evidence" value="ECO:0007669"/>
    <property type="project" value="UniProtKB-SubCell"/>
</dbReference>
<keyword evidence="12" id="KW-0677">Repeat</keyword>
<evidence type="ECO:0000313" key="29">
    <source>
        <dbReference type="Ensembl" id="ENSZALP00000011799.1"/>
    </source>
</evidence>
<keyword evidence="30" id="KW-1185">Reference proteome</keyword>
<evidence type="ECO:0000256" key="2">
    <source>
        <dbReference type="ARBA" id="ARBA00004496"/>
    </source>
</evidence>
<evidence type="ECO:0000256" key="10">
    <source>
        <dbReference type="ARBA" id="ARBA00022679"/>
    </source>
</evidence>
<keyword evidence="17" id="KW-0805">Transcription regulation</keyword>
<feature type="domain" description="C2H2-type" evidence="28">
    <location>
        <begin position="376"/>
        <end position="403"/>
    </location>
</feature>
<evidence type="ECO:0000256" key="1">
    <source>
        <dbReference type="ARBA" id="ARBA00000900"/>
    </source>
</evidence>
<evidence type="ECO:0000256" key="5">
    <source>
        <dbReference type="ARBA" id="ARBA00012483"/>
    </source>
</evidence>
<feature type="domain" description="C2H2-type" evidence="28">
    <location>
        <begin position="404"/>
        <end position="431"/>
    </location>
</feature>
<dbReference type="GO" id="GO:0000981">
    <property type="term" value="F:DNA-binding transcription factor activity, RNA polymerase II-specific"/>
    <property type="evidence" value="ECO:0007669"/>
    <property type="project" value="TreeGrafter"/>
</dbReference>
<evidence type="ECO:0000313" key="30">
    <source>
        <dbReference type="Proteomes" id="UP000694413"/>
    </source>
</evidence>
<dbReference type="SMART" id="SM00355">
    <property type="entry name" value="ZnF_C2H2"/>
    <property type="match status" value="7"/>
</dbReference>
<evidence type="ECO:0000256" key="20">
    <source>
        <dbReference type="ARBA" id="ARBA00023242"/>
    </source>
</evidence>
<dbReference type="Gene3D" id="3.30.160.60">
    <property type="entry name" value="Classic Zinc Finger"/>
    <property type="match status" value="8"/>
</dbReference>
<evidence type="ECO:0000256" key="24">
    <source>
        <dbReference type="ARBA" id="ARBA00076827"/>
    </source>
</evidence>
<dbReference type="Proteomes" id="UP000694413">
    <property type="component" value="Unassembled WGS sequence"/>
</dbReference>
<keyword evidence="13 26" id="KW-0863">Zinc-finger</keyword>
<dbReference type="InterPro" id="IPR013087">
    <property type="entry name" value="Znf_C2H2_type"/>
</dbReference>
<dbReference type="GO" id="GO:0045944">
    <property type="term" value="P:positive regulation of transcription by RNA polymerase II"/>
    <property type="evidence" value="ECO:0007669"/>
    <property type="project" value="UniProtKB-ARBA"/>
</dbReference>
<evidence type="ECO:0000256" key="8">
    <source>
        <dbReference type="ARBA" id="ARBA00022604"/>
    </source>
</evidence>
<feature type="domain" description="C2H2-type" evidence="28">
    <location>
        <begin position="460"/>
        <end position="487"/>
    </location>
</feature>
<keyword evidence="15" id="KW-0833">Ubl conjugation pathway</keyword>
<evidence type="ECO:0000256" key="4">
    <source>
        <dbReference type="ARBA" id="ARBA00004906"/>
    </source>
</evidence>
<evidence type="ECO:0000256" key="22">
    <source>
        <dbReference type="ARBA" id="ARBA00067631"/>
    </source>
</evidence>
<dbReference type="PROSITE" id="PS00028">
    <property type="entry name" value="ZINC_FINGER_C2H2_1"/>
    <property type="match status" value="5"/>
</dbReference>